<evidence type="ECO:0000259" key="1">
    <source>
        <dbReference type="Pfam" id="PF01636"/>
    </source>
</evidence>
<organism evidence="2 3">
    <name type="scientific">Chaetomidium leptoderma</name>
    <dbReference type="NCBI Taxonomy" id="669021"/>
    <lineage>
        <taxon>Eukaryota</taxon>
        <taxon>Fungi</taxon>
        <taxon>Dikarya</taxon>
        <taxon>Ascomycota</taxon>
        <taxon>Pezizomycotina</taxon>
        <taxon>Sordariomycetes</taxon>
        <taxon>Sordariomycetidae</taxon>
        <taxon>Sordariales</taxon>
        <taxon>Chaetomiaceae</taxon>
        <taxon>Chaetomidium</taxon>
    </lineage>
</organism>
<reference evidence="2" key="1">
    <citation type="journal article" date="2023" name="Mol. Phylogenet. Evol.">
        <title>Genome-scale phylogeny and comparative genomics of the fungal order Sordariales.</title>
        <authorList>
            <person name="Hensen N."/>
            <person name="Bonometti L."/>
            <person name="Westerberg I."/>
            <person name="Brannstrom I.O."/>
            <person name="Guillou S."/>
            <person name="Cros-Aarteil S."/>
            <person name="Calhoun S."/>
            <person name="Haridas S."/>
            <person name="Kuo A."/>
            <person name="Mondo S."/>
            <person name="Pangilinan J."/>
            <person name="Riley R."/>
            <person name="LaButti K."/>
            <person name="Andreopoulos B."/>
            <person name="Lipzen A."/>
            <person name="Chen C."/>
            <person name="Yan M."/>
            <person name="Daum C."/>
            <person name="Ng V."/>
            <person name="Clum A."/>
            <person name="Steindorff A."/>
            <person name="Ohm R.A."/>
            <person name="Martin F."/>
            <person name="Silar P."/>
            <person name="Natvig D.O."/>
            <person name="Lalanne C."/>
            <person name="Gautier V."/>
            <person name="Ament-Velasquez S.L."/>
            <person name="Kruys A."/>
            <person name="Hutchinson M.I."/>
            <person name="Powell A.J."/>
            <person name="Barry K."/>
            <person name="Miller A.N."/>
            <person name="Grigoriev I.V."/>
            <person name="Debuchy R."/>
            <person name="Gladieux P."/>
            <person name="Hiltunen Thoren M."/>
            <person name="Johannesson H."/>
        </authorList>
    </citation>
    <scope>NUCLEOTIDE SEQUENCE</scope>
    <source>
        <strain evidence="2">CBS 538.74</strain>
    </source>
</reference>
<keyword evidence="3" id="KW-1185">Reference proteome</keyword>
<evidence type="ECO:0000313" key="3">
    <source>
        <dbReference type="Proteomes" id="UP001302745"/>
    </source>
</evidence>
<comment type="caution">
    <text evidence="2">The sequence shown here is derived from an EMBL/GenBank/DDBJ whole genome shotgun (WGS) entry which is preliminary data.</text>
</comment>
<sequence>MAVHSTKMDLALAAIHDADLPHPGGELLDCFIRQSVDREQAAAYLLQKCSSDRGKAGPAAFLADWTELILAFISEGVGRVHDRSIVCDITSRDGAKCCISGLDSSLADPLIVVRIFPESPQQLDPPLREMLDAFLSPSLKDVALTAETGNAPENLWLVRKSVAEAFSQGYFILRFQGSKDYRVDINRTGAPTQPPIVNEVRRLRRGSFTDHSGSGMAVPAHSALQVLGRFSQSIRWVLIGREIAQRTKHTSTKFAFPSSRFLASSCTAILTAIWRCVPAAFRVAIYRRLAPLGRYLYGPSCSLHVQRLPFGLYLKRKNLDWHQSLVNEYGALELVRHHTHVTAPRPLDLVSGADDSYLLTSAVSGYHIGLCIDIMSDAELADVARDLQASLVEIRSIPKIVAPTFEITNAVGGACYDHRISAGAVYDEARGDFFGPFENEDDFNNILRCGALPEVVHRGGHRVVFTHGDLNMRNIMVKDGKLSGIVDWENSGWYPEHWDYTKAHFITKRHWRWLRMVDKVSEELGSYEDELATERKLWEYCF</sequence>
<dbReference type="Proteomes" id="UP001302745">
    <property type="component" value="Unassembled WGS sequence"/>
</dbReference>
<dbReference type="InterPro" id="IPR011009">
    <property type="entry name" value="Kinase-like_dom_sf"/>
</dbReference>
<dbReference type="InterPro" id="IPR002575">
    <property type="entry name" value="Aminoglycoside_PTrfase"/>
</dbReference>
<reference evidence="2" key="2">
    <citation type="submission" date="2023-05" db="EMBL/GenBank/DDBJ databases">
        <authorList>
            <consortium name="Lawrence Berkeley National Laboratory"/>
            <person name="Steindorff A."/>
            <person name="Hensen N."/>
            <person name="Bonometti L."/>
            <person name="Westerberg I."/>
            <person name="Brannstrom I.O."/>
            <person name="Guillou S."/>
            <person name="Cros-Aarteil S."/>
            <person name="Calhoun S."/>
            <person name="Haridas S."/>
            <person name="Kuo A."/>
            <person name="Mondo S."/>
            <person name="Pangilinan J."/>
            <person name="Riley R."/>
            <person name="Labutti K."/>
            <person name="Andreopoulos B."/>
            <person name="Lipzen A."/>
            <person name="Chen C."/>
            <person name="Yanf M."/>
            <person name="Daum C."/>
            <person name="Ng V."/>
            <person name="Clum A."/>
            <person name="Ohm R."/>
            <person name="Martin F."/>
            <person name="Silar P."/>
            <person name="Natvig D."/>
            <person name="Lalanne C."/>
            <person name="Gautier V."/>
            <person name="Ament-Velasquez S.L."/>
            <person name="Kruys A."/>
            <person name="Hutchinson M.I."/>
            <person name="Powell A.J."/>
            <person name="Barry K."/>
            <person name="Miller A.N."/>
            <person name="Grigoriev I.V."/>
            <person name="Debuchy R."/>
            <person name="Gladieux P."/>
            <person name="Thoren M.H."/>
            <person name="Johannesson H."/>
        </authorList>
    </citation>
    <scope>NUCLEOTIDE SEQUENCE</scope>
    <source>
        <strain evidence="2">CBS 538.74</strain>
    </source>
</reference>
<dbReference type="SUPFAM" id="SSF56112">
    <property type="entry name" value="Protein kinase-like (PK-like)"/>
    <property type="match status" value="1"/>
</dbReference>
<keyword evidence="2" id="KW-0418">Kinase</keyword>
<dbReference type="CDD" id="cd05120">
    <property type="entry name" value="APH_ChoK_like"/>
    <property type="match status" value="1"/>
</dbReference>
<dbReference type="PANTHER" id="PTHR21310:SF58">
    <property type="entry name" value="AMINOGLYCOSIDE PHOSPHOTRANSFERASE DOMAIN-CONTAINING PROTEIN"/>
    <property type="match status" value="1"/>
</dbReference>
<protein>
    <submittedName>
        <fullName evidence="2">Kinase-like domain-containing protein</fullName>
    </submittedName>
</protein>
<dbReference type="Gene3D" id="3.90.1200.10">
    <property type="match status" value="1"/>
</dbReference>
<dbReference type="PANTHER" id="PTHR21310">
    <property type="entry name" value="AMINOGLYCOSIDE PHOSPHOTRANSFERASE-RELATED-RELATED"/>
    <property type="match status" value="1"/>
</dbReference>
<evidence type="ECO:0000313" key="2">
    <source>
        <dbReference type="EMBL" id="KAK4157591.1"/>
    </source>
</evidence>
<accession>A0AAN6VWU9</accession>
<dbReference type="AlphaFoldDB" id="A0AAN6VWU9"/>
<feature type="domain" description="Aminoglycoside phosphotransferase" evidence="1">
    <location>
        <begin position="312"/>
        <end position="506"/>
    </location>
</feature>
<keyword evidence="2" id="KW-0808">Transferase</keyword>
<name>A0AAN6VWU9_9PEZI</name>
<dbReference type="InterPro" id="IPR051678">
    <property type="entry name" value="AGP_Transferase"/>
</dbReference>
<dbReference type="EMBL" id="MU856848">
    <property type="protein sequence ID" value="KAK4157591.1"/>
    <property type="molecule type" value="Genomic_DNA"/>
</dbReference>
<gene>
    <name evidence="2" type="ORF">C8A00DRAFT_29435</name>
</gene>
<dbReference type="GO" id="GO:0016301">
    <property type="term" value="F:kinase activity"/>
    <property type="evidence" value="ECO:0007669"/>
    <property type="project" value="UniProtKB-KW"/>
</dbReference>
<dbReference type="Pfam" id="PF01636">
    <property type="entry name" value="APH"/>
    <property type="match status" value="1"/>
</dbReference>
<proteinExistence type="predicted"/>